<dbReference type="Proteomes" id="UP000290565">
    <property type="component" value="Unassembled WGS sequence"/>
</dbReference>
<dbReference type="CDD" id="cd11615">
    <property type="entry name" value="SAF_NeuB_like"/>
    <property type="match status" value="1"/>
</dbReference>
<dbReference type="AlphaFoldDB" id="A0A4Q0SNR0"/>
<evidence type="ECO:0000313" key="2">
    <source>
        <dbReference type="EMBL" id="RXH40059.1"/>
    </source>
</evidence>
<dbReference type="PANTHER" id="PTHR42966:SF1">
    <property type="entry name" value="SIALIC ACID SYNTHASE"/>
    <property type="match status" value="1"/>
</dbReference>
<feature type="domain" description="AFP-like" evidence="1">
    <location>
        <begin position="306"/>
        <end position="356"/>
    </location>
</feature>
<dbReference type="InterPro" id="IPR013132">
    <property type="entry name" value="PseI/NeuA/B-like_N"/>
</dbReference>
<gene>
    <name evidence="2" type="ORF">XH94_15045</name>
</gene>
<dbReference type="InterPro" id="IPR020007">
    <property type="entry name" value="NeuB/NeuA"/>
</dbReference>
<organism evidence="2 3">
    <name type="scientific">Bradyrhizobium zhanjiangense</name>
    <dbReference type="NCBI Taxonomy" id="1325107"/>
    <lineage>
        <taxon>Bacteria</taxon>
        <taxon>Pseudomonadati</taxon>
        <taxon>Pseudomonadota</taxon>
        <taxon>Alphaproteobacteria</taxon>
        <taxon>Hyphomicrobiales</taxon>
        <taxon>Nitrobacteraceae</taxon>
        <taxon>Bradyrhizobium</taxon>
    </lineage>
</organism>
<dbReference type="GO" id="GO:0016051">
    <property type="term" value="P:carbohydrate biosynthetic process"/>
    <property type="evidence" value="ECO:0007669"/>
    <property type="project" value="InterPro"/>
</dbReference>
<dbReference type="InterPro" id="IPR051690">
    <property type="entry name" value="PseI-like"/>
</dbReference>
<dbReference type="Gene3D" id="3.20.20.70">
    <property type="entry name" value="Aldolase class I"/>
    <property type="match status" value="1"/>
</dbReference>
<dbReference type="InterPro" id="IPR013974">
    <property type="entry name" value="SAF"/>
</dbReference>
<dbReference type="InterPro" id="IPR006190">
    <property type="entry name" value="SAF_AFP_Neu5Ac"/>
</dbReference>
<protein>
    <recommendedName>
        <fullName evidence="1">AFP-like domain-containing protein</fullName>
    </recommendedName>
</protein>
<evidence type="ECO:0000259" key="1">
    <source>
        <dbReference type="PROSITE" id="PS50844"/>
    </source>
</evidence>
<dbReference type="Pfam" id="PF08666">
    <property type="entry name" value="SAF"/>
    <property type="match status" value="1"/>
</dbReference>
<dbReference type="PANTHER" id="PTHR42966">
    <property type="entry name" value="N-ACETYLNEURAMINATE SYNTHASE"/>
    <property type="match status" value="1"/>
</dbReference>
<dbReference type="Gene3D" id="3.90.1210.10">
    <property type="entry name" value="Antifreeze-like/N-acetylneuraminic acid synthase C-terminal domain"/>
    <property type="match status" value="1"/>
</dbReference>
<dbReference type="InterPro" id="IPR057736">
    <property type="entry name" value="SAF_PseI/NeuA/NeuB"/>
</dbReference>
<accession>A0A4Q0SNR0</accession>
<dbReference type="NCBIfam" id="TIGR03569">
    <property type="entry name" value="NeuB_NnaB"/>
    <property type="match status" value="1"/>
</dbReference>
<dbReference type="PROSITE" id="PS50844">
    <property type="entry name" value="AFP_LIKE"/>
    <property type="match status" value="1"/>
</dbReference>
<dbReference type="SUPFAM" id="SSF51569">
    <property type="entry name" value="Aldolase"/>
    <property type="match status" value="1"/>
</dbReference>
<dbReference type="InterPro" id="IPR036732">
    <property type="entry name" value="AFP_Neu5c_C_sf"/>
</dbReference>
<reference evidence="2 3" key="1">
    <citation type="submission" date="2015-04" db="EMBL/GenBank/DDBJ databases">
        <title>Comparative genomics of rhizobia nodulating Arachis hypogaea in China.</title>
        <authorList>
            <person name="Li Y."/>
        </authorList>
    </citation>
    <scope>NUCLEOTIDE SEQUENCE [LARGE SCALE GENOMIC DNA]</scope>
    <source>
        <strain evidence="2 3">CCBAU 51787</strain>
    </source>
</reference>
<comment type="caution">
    <text evidence="2">The sequence shown here is derived from an EMBL/GenBank/DDBJ whole genome shotgun (WGS) entry which is preliminary data.</text>
</comment>
<sequence length="356" mass="37413">MTTHTLIIAEAGVNHDGSLEKALALVDAAADAGADIVKFQTFNAKALAGGAAKKADYQQRATDAAESQLAMLERLELPQAAHYTLIARAKERGIEFLSTPFDDASLAFLLSLRLPRIKIGSGDLTNAPLLHAAAKAGAMLILSTGMATLGEIEEALGVLAHGYGARNDQPGIAAFRAAWRDPAARSALARHVSLLHCTTEYPCPIGDVNLAAMATMRSSFQLPVGYSDHTDGFEVAVAAVALGATTIEKHLTLDRSAQGPDHAASLEPDDFKRMVAAIRNVERALGDGVKAPKESEIRNVPVARKSLVAARALKVGETIGPADITAKRPGAGRPPIDYWSLVGTAAPRALEPDDPL</sequence>
<dbReference type="Pfam" id="PF03102">
    <property type="entry name" value="NeuB"/>
    <property type="match status" value="1"/>
</dbReference>
<dbReference type="InterPro" id="IPR013785">
    <property type="entry name" value="Aldolase_TIM"/>
</dbReference>
<dbReference type="GO" id="GO:0047444">
    <property type="term" value="F:N-acylneuraminate-9-phosphate synthase activity"/>
    <property type="evidence" value="ECO:0007669"/>
    <property type="project" value="TreeGrafter"/>
</dbReference>
<dbReference type="SUPFAM" id="SSF51269">
    <property type="entry name" value="AFP III-like domain"/>
    <property type="match status" value="1"/>
</dbReference>
<name>A0A4Q0SNR0_9BRAD</name>
<proteinExistence type="predicted"/>
<dbReference type="EMBL" id="LBJM01000045">
    <property type="protein sequence ID" value="RXH40059.1"/>
    <property type="molecule type" value="Genomic_DNA"/>
</dbReference>
<dbReference type="RefSeq" id="WP_128944995.1">
    <property type="nucleotide sequence ID" value="NZ_LBJM01000045.1"/>
</dbReference>
<evidence type="ECO:0000313" key="3">
    <source>
        <dbReference type="Proteomes" id="UP000290565"/>
    </source>
</evidence>